<evidence type="ECO:0000313" key="3">
    <source>
        <dbReference type="Proteomes" id="UP000001542"/>
    </source>
</evidence>
<evidence type="ECO:0000313" key="2">
    <source>
        <dbReference type="EMBL" id="EAY21704.1"/>
    </source>
</evidence>
<reference evidence="2" key="2">
    <citation type="journal article" date="2007" name="Science">
        <title>Draft genome sequence of the sexually transmitted pathogen Trichomonas vaginalis.</title>
        <authorList>
            <person name="Carlton J.M."/>
            <person name="Hirt R.P."/>
            <person name="Silva J.C."/>
            <person name="Delcher A.L."/>
            <person name="Schatz M."/>
            <person name="Zhao Q."/>
            <person name="Wortman J.R."/>
            <person name="Bidwell S.L."/>
            <person name="Alsmark U.C.M."/>
            <person name="Besteiro S."/>
            <person name="Sicheritz-Ponten T."/>
            <person name="Noel C.J."/>
            <person name="Dacks J.B."/>
            <person name="Foster P.G."/>
            <person name="Simillion C."/>
            <person name="Van de Peer Y."/>
            <person name="Miranda-Saavedra D."/>
            <person name="Barton G.J."/>
            <person name="Westrop G.D."/>
            <person name="Mueller S."/>
            <person name="Dessi D."/>
            <person name="Fiori P.L."/>
            <person name="Ren Q."/>
            <person name="Paulsen I."/>
            <person name="Zhang H."/>
            <person name="Bastida-Corcuera F.D."/>
            <person name="Simoes-Barbosa A."/>
            <person name="Brown M.T."/>
            <person name="Hayes R.D."/>
            <person name="Mukherjee M."/>
            <person name="Okumura C.Y."/>
            <person name="Schneider R."/>
            <person name="Smith A.J."/>
            <person name="Vanacova S."/>
            <person name="Villalvazo M."/>
            <person name="Haas B.J."/>
            <person name="Pertea M."/>
            <person name="Feldblyum T.V."/>
            <person name="Utterback T.R."/>
            <person name="Shu C.L."/>
            <person name="Osoegawa K."/>
            <person name="de Jong P.J."/>
            <person name="Hrdy I."/>
            <person name="Horvathova L."/>
            <person name="Zubacova Z."/>
            <person name="Dolezal P."/>
            <person name="Malik S.B."/>
            <person name="Logsdon J.M. Jr."/>
            <person name="Henze K."/>
            <person name="Gupta A."/>
            <person name="Wang C.C."/>
            <person name="Dunne R.L."/>
            <person name="Upcroft J.A."/>
            <person name="Upcroft P."/>
            <person name="White O."/>
            <person name="Salzberg S.L."/>
            <person name="Tang P."/>
            <person name="Chiu C.-H."/>
            <person name="Lee Y.-S."/>
            <person name="Embley T.M."/>
            <person name="Coombs G.H."/>
            <person name="Mottram J.C."/>
            <person name="Tachezy J."/>
            <person name="Fraser-Liggett C.M."/>
            <person name="Johnson P.J."/>
        </authorList>
    </citation>
    <scope>NUCLEOTIDE SEQUENCE [LARGE SCALE GENOMIC DNA]</scope>
    <source>
        <strain evidence="2">G3</strain>
    </source>
</reference>
<dbReference type="PANTHER" id="PTHR47026:SF2">
    <property type="entry name" value="FLAGELLAR ASSOCIATED PROTEIN"/>
    <property type="match status" value="1"/>
</dbReference>
<evidence type="ECO:0000256" key="1">
    <source>
        <dbReference type="SAM" id="MobiDB-lite"/>
    </source>
</evidence>
<dbReference type="OrthoDB" id="10677819at2759"/>
<feature type="compositionally biased region" description="Low complexity" evidence="1">
    <location>
        <begin position="20"/>
        <end position="33"/>
    </location>
</feature>
<organism evidence="2 3">
    <name type="scientific">Trichomonas vaginalis (strain ATCC PRA-98 / G3)</name>
    <dbReference type="NCBI Taxonomy" id="412133"/>
    <lineage>
        <taxon>Eukaryota</taxon>
        <taxon>Metamonada</taxon>
        <taxon>Parabasalia</taxon>
        <taxon>Trichomonadida</taxon>
        <taxon>Trichomonadidae</taxon>
        <taxon>Trichomonas</taxon>
    </lineage>
</organism>
<feature type="compositionally biased region" description="Polar residues" evidence="1">
    <location>
        <begin position="1"/>
        <end position="10"/>
    </location>
</feature>
<dbReference type="VEuPathDB" id="TrichDB:TVAG_237300"/>
<reference evidence="2" key="1">
    <citation type="submission" date="2006-10" db="EMBL/GenBank/DDBJ databases">
        <authorList>
            <person name="Amadeo P."/>
            <person name="Zhao Q."/>
            <person name="Wortman J."/>
            <person name="Fraser-Liggett C."/>
            <person name="Carlton J."/>
        </authorList>
    </citation>
    <scope>NUCLEOTIDE SEQUENCE</scope>
    <source>
        <strain evidence="2">G3</strain>
    </source>
</reference>
<dbReference type="EMBL" id="DS113188">
    <property type="protein sequence ID" value="EAY21704.1"/>
    <property type="molecule type" value="Genomic_DNA"/>
</dbReference>
<dbReference type="InParanoid" id="A2DCT0"/>
<feature type="region of interest" description="Disordered" evidence="1">
    <location>
        <begin position="1"/>
        <end position="33"/>
    </location>
</feature>
<gene>
    <name evidence="2" type="ORF">TVAG_237300</name>
</gene>
<accession>A2DCT0</accession>
<proteinExistence type="predicted"/>
<name>A2DCT0_TRIV3</name>
<keyword evidence="3" id="KW-1185">Reference proteome</keyword>
<dbReference type="KEGG" id="tva:5467259"/>
<protein>
    <submittedName>
        <fullName evidence="2">Uncharacterized protein</fullName>
    </submittedName>
</protein>
<dbReference type="VEuPathDB" id="TrichDB:TVAGG3_0606970"/>
<dbReference type="PANTHER" id="PTHR47026">
    <property type="entry name" value="PIGMENTOSA GTPASE REGULATOR-LIKE PROTEIN, PUTATIVE-RELATED"/>
    <property type="match status" value="1"/>
</dbReference>
<sequence>MDEVQIQPNNPVEPLFNTQPSSSTVPSSTNSSASDDVCMICPAYDNSWLYCAHDTPRCKKATHAFIQKGKLPTVCERPQLAQYFQRQKITSMLMSDYDRAHKYNELKKQFSEACALYDIKDNKANYLEEVERKINSTEDSSTKCTANWNKKMHDFKIDCLYKLDDLKIKHLAEIEKFNDYWTSDDVVNRYSSPSSTLRDLYNQETKFIDFKDYNQASIIRSRRKEQEKKETEAAQNQLISDAKVKLEVLRKKHQYELDRLEAYYIEGVTNLKLKKEKEELLFEKRLTKLKKDRENPVNRAPLPQSWRFSEMGTQIPMAVTTPRTRVKLANFKKSKQITKLEIKGITSRPATSLQRVRLSY</sequence>
<dbReference type="Proteomes" id="UP000001542">
    <property type="component" value="Unassembled WGS sequence"/>
</dbReference>
<dbReference type="RefSeq" id="XP_001582690.1">
    <property type="nucleotide sequence ID" value="XM_001582640.1"/>
</dbReference>
<dbReference type="AlphaFoldDB" id="A2DCT0"/>
<dbReference type="SMR" id="A2DCT0"/>